<protein>
    <recommendedName>
        <fullName evidence="3">Nucleotidyltransferase DUF2204</fullName>
    </recommendedName>
</protein>
<evidence type="ECO:0008006" key="3">
    <source>
        <dbReference type="Google" id="ProtNLM"/>
    </source>
</evidence>
<keyword evidence="2" id="KW-1185">Reference proteome</keyword>
<gene>
    <name evidence="1" type="ORF">NX720_24630</name>
</gene>
<name>A0ABY6GTR7_9GAMM</name>
<evidence type="ECO:0000313" key="1">
    <source>
        <dbReference type="EMBL" id="UYM15962.1"/>
    </source>
</evidence>
<sequence length="201" mass="22400">MTDFSNTPIVELAAIVANHLRQHGIRVVLVGGLAVEIYSENLYLTKDIDMVNTSYDASESLKTAMAELGFFKQGRVFVNESTQICVEFPSAPLAIGDQIIKETTVAHSEQGDIPILFATDVIKDRLLAYFHWQDRPSLVQALAIMINHVITPEELEAFCKAEGEPNQFEVIAQLHGTAKGQNLNSMFELEVLVQNEFLKHL</sequence>
<dbReference type="Proteomes" id="UP001163255">
    <property type="component" value="Chromosome"/>
</dbReference>
<dbReference type="EMBL" id="CP103300">
    <property type="protein sequence ID" value="UYM15962.1"/>
    <property type="molecule type" value="Genomic_DNA"/>
</dbReference>
<proteinExistence type="predicted"/>
<dbReference type="RefSeq" id="WP_262598227.1">
    <property type="nucleotide sequence ID" value="NZ_CP103300.1"/>
</dbReference>
<organism evidence="1 2">
    <name type="scientific">Endozoicomonas euniceicola</name>
    <dbReference type="NCBI Taxonomy" id="1234143"/>
    <lineage>
        <taxon>Bacteria</taxon>
        <taxon>Pseudomonadati</taxon>
        <taxon>Pseudomonadota</taxon>
        <taxon>Gammaproteobacteria</taxon>
        <taxon>Oceanospirillales</taxon>
        <taxon>Endozoicomonadaceae</taxon>
        <taxon>Endozoicomonas</taxon>
    </lineage>
</organism>
<reference evidence="1" key="1">
    <citation type="submission" date="2022-10" db="EMBL/GenBank/DDBJ databases">
        <title>Completed Genome Sequence of two octocoral isolated bacterium, Endozoicomonas euniceicola EF212T and Endozoicomonas gorgoniicola PS125T.</title>
        <authorList>
            <person name="Chiou Y.-J."/>
            <person name="Chen Y.-H."/>
        </authorList>
    </citation>
    <scope>NUCLEOTIDE SEQUENCE</scope>
    <source>
        <strain evidence="1">EF212</strain>
    </source>
</reference>
<accession>A0ABY6GTR7</accession>
<evidence type="ECO:0000313" key="2">
    <source>
        <dbReference type="Proteomes" id="UP001163255"/>
    </source>
</evidence>